<evidence type="ECO:0000256" key="2">
    <source>
        <dbReference type="ARBA" id="ARBA00007894"/>
    </source>
</evidence>
<keyword evidence="14" id="KW-1185">Reference proteome</keyword>
<dbReference type="SUPFAM" id="SSF52374">
    <property type="entry name" value="Nucleotidylyl transferase"/>
    <property type="match status" value="1"/>
</dbReference>
<gene>
    <name evidence="13" type="primary">ears2</name>
    <name evidence="13" type="ORF">CFIMG_005928RA</name>
</gene>
<dbReference type="Pfam" id="PF00749">
    <property type="entry name" value="tRNA-synt_1c"/>
    <property type="match status" value="1"/>
</dbReference>
<organism evidence="13 14">
    <name type="scientific">Ceratocystis fimbriata CBS 114723</name>
    <dbReference type="NCBI Taxonomy" id="1035309"/>
    <lineage>
        <taxon>Eukaryota</taxon>
        <taxon>Fungi</taxon>
        <taxon>Dikarya</taxon>
        <taxon>Ascomycota</taxon>
        <taxon>Pezizomycotina</taxon>
        <taxon>Sordariomycetes</taxon>
        <taxon>Hypocreomycetidae</taxon>
        <taxon>Microascales</taxon>
        <taxon>Ceratocystidaceae</taxon>
        <taxon>Ceratocystis</taxon>
    </lineage>
</organism>
<dbReference type="FunFam" id="3.40.50.620:FF:000045">
    <property type="entry name" value="Glutamate--tRNA ligase, mitochondrial"/>
    <property type="match status" value="1"/>
</dbReference>
<dbReference type="InterPro" id="IPR033910">
    <property type="entry name" value="GluRS_core"/>
</dbReference>
<keyword evidence="4 11" id="KW-0436">Ligase</keyword>
<dbReference type="Gene3D" id="1.10.10.350">
    <property type="match status" value="1"/>
</dbReference>
<dbReference type="PANTHER" id="PTHR43311:SF2">
    <property type="entry name" value="GLUTAMATE--TRNA LIGASE, MITOCHONDRIAL-RELATED"/>
    <property type="match status" value="1"/>
</dbReference>
<evidence type="ECO:0000256" key="11">
    <source>
        <dbReference type="RuleBase" id="RU363037"/>
    </source>
</evidence>
<dbReference type="OrthoDB" id="428822at2759"/>
<reference evidence="13 14" key="2">
    <citation type="journal article" date="2013" name="IMA Fungus">
        <title>IMA Genome-F 1: Ceratocystis fimbriata: Draft nuclear genome sequence for the plant pathogen, Ceratocystis fimbriata.</title>
        <authorList>
            <person name="Wilken P.M."/>
            <person name="Steenkamp E.T."/>
            <person name="Wingfield M.J."/>
            <person name="de Beer Z.W."/>
            <person name="Wingfield B.D."/>
        </authorList>
    </citation>
    <scope>NUCLEOTIDE SEQUENCE [LARGE SCALE GENOMIC DNA]</scope>
    <source>
        <strain evidence="13 14">CBS 114723</strain>
    </source>
</reference>
<evidence type="ECO:0000256" key="8">
    <source>
        <dbReference type="ARBA" id="ARBA00023146"/>
    </source>
</evidence>
<comment type="subcellular location">
    <subcellularLocation>
        <location evidence="1">Mitochondrion</location>
    </subcellularLocation>
</comment>
<accession>A0A2C5X0R1</accession>
<proteinExistence type="inferred from homology"/>
<evidence type="ECO:0000256" key="1">
    <source>
        <dbReference type="ARBA" id="ARBA00004173"/>
    </source>
</evidence>
<dbReference type="CDD" id="cd00808">
    <property type="entry name" value="GluRS_core"/>
    <property type="match status" value="1"/>
</dbReference>
<dbReference type="STRING" id="1035309.A0A2C5X0R1"/>
<dbReference type="InterPro" id="IPR004527">
    <property type="entry name" value="Glu-tRNA-ligase_bac/mito"/>
</dbReference>
<dbReference type="GO" id="GO:0006424">
    <property type="term" value="P:glutamyl-tRNA aminoacylation"/>
    <property type="evidence" value="ECO:0007669"/>
    <property type="project" value="InterPro"/>
</dbReference>
<keyword evidence="7 11" id="KW-0648">Protein biosynthesis</keyword>
<dbReference type="PRINTS" id="PR00987">
    <property type="entry name" value="TRNASYNTHGLU"/>
</dbReference>
<evidence type="ECO:0000256" key="4">
    <source>
        <dbReference type="ARBA" id="ARBA00022598"/>
    </source>
</evidence>
<dbReference type="InterPro" id="IPR020751">
    <property type="entry name" value="aa-tRNA-synth_I_codon-bd_sub2"/>
</dbReference>
<evidence type="ECO:0000256" key="9">
    <source>
        <dbReference type="ARBA" id="ARBA00030865"/>
    </source>
</evidence>
<dbReference type="GO" id="GO:0008270">
    <property type="term" value="F:zinc ion binding"/>
    <property type="evidence" value="ECO:0007669"/>
    <property type="project" value="InterPro"/>
</dbReference>
<dbReference type="GO" id="GO:0005739">
    <property type="term" value="C:mitochondrion"/>
    <property type="evidence" value="ECO:0007669"/>
    <property type="project" value="UniProtKB-SubCell"/>
</dbReference>
<dbReference type="GO" id="GO:0005524">
    <property type="term" value="F:ATP binding"/>
    <property type="evidence" value="ECO:0007669"/>
    <property type="project" value="UniProtKB-KW"/>
</dbReference>
<keyword evidence="8 11" id="KW-0030">Aminoacyl-tRNA synthetase</keyword>
<feature type="domain" description="Glutamyl/glutaminyl-tRNA synthetase class Ib catalytic" evidence="12">
    <location>
        <begin position="97"/>
        <end position="409"/>
    </location>
</feature>
<evidence type="ECO:0000256" key="5">
    <source>
        <dbReference type="ARBA" id="ARBA00022741"/>
    </source>
</evidence>
<name>A0A2C5X0R1_9PEZI</name>
<keyword evidence="5 11" id="KW-0547">Nucleotide-binding</keyword>
<dbReference type="InterPro" id="IPR020058">
    <property type="entry name" value="Glu/Gln-tRNA-synth_Ib_cat-dom"/>
</dbReference>
<evidence type="ECO:0000256" key="7">
    <source>
        <dbReference type="ARBA" id="ARBA00022917"/>
    </source>
</evidence>
<sequence>MIHYKLKQACIHQRRFTETSSMLTRSRPAMLPLRYRGASSIPTCNRLACSLVGVLGSRCYSTSSELAAKSSAGLDRLRTRRVGGKADLFALPKTPARTRFAPSPTGYLHLGSLRTALYNYLLARATGGRFIIRVEDTDRTRIVADAEARLYDDLKWAQLDWDEAPDIGGMFGPYRQSDRLPHYHKYANELLESGKAYRCFCSSHDLEKHKEHAATNRLSTNYPGTCRSIPKSEAEQRASDGEIHVIRFKANGTVSIVDRVYGRFTKNEEEDDFILIKSDKFPTYHFANVVDDHLMEITHVIRGAEWLISTPKHVALYNAFGWTPPEFGHVGLLTDSKGQKLSKRNQDIDISSYRRQGVLPSALTNWAALLGWSMGSGNNEVVKNLEELVQKFSFKFTKGNIQVNMNKLETFEHRHLANLLREDPLDVTYLSEVLLNPMFDAIKRINMGKTDDEKQLLLGHFSNQQTAHDYILRVLQANSTKYPKPVDVLLQNPYLVWSIPSKTYRLSVENSTNDADTMDKEDQVLNQLYNALSAIPEPLWTQAGISKTLTECIVELKAKTSEDSDQENPTAFVHSCIRFAVVGDPNVPCKASSVVLGLIGKNEALTRLQAARNALKMYRPLNPVPS</sequence>
<dbReference type="Proteomes" id="UP000222788">
    <property type="component" value="Unassembled WGS sequence"/>
</dbReference>
<protein>
    <recommendedName>
        <fullName evidence="10">Glutamate--tRNA ligase, mitochondrial</fullName>
        <ecNumber evidence="3">6.1.1.17</ecNumber>
    </recommendedName>
    <alternativeName>
        <fullName evidence="9">Glutamyl-tRNA synthetase</fullName>
    </alternativeName>
</protein>
<comment type="caution">
    <text evidence="13">The sequence shown here is derived from an EMBL/GenBank/DDBJ whole genome shotgun (WGS) entry which is preliminary data.</text>
</comment>
<evidence type="ECO:0000256" key="3">
    <source>
        <dbReference type="ARBA" id="ARBA00012835"/>
    </source>
</evidence>
<evidence type="ECO:0000313" key="13">
    <source>
        <dbReference type="EMBL" id="PHH52025.1"/>
    </source>
</evidence>
<dbReference type="InterPro" id="IPR049940">
    <property type="entry name" value="GluQ/Sye"/>
</dbReference>
<dbReference type="EC" id="6.1.1.17" evidence="3"/>
<dbReference type="HAMAP" id="MF_00022">
    <property type="entry name" value="Glu_tRNA_synth_type1"/>
    <property type="match status" value="1"/>
</dbReference>
<keyword evidence="6 11" id="KW-0067">ATP-binding</keyword>
<dbReference type="Gene3D" id="3.40.50.620">
    <property type="entry name" value="HUPs"/>
    <property type="match status" value="1"/>
</dbReference>
<evidence type="ECO:0000256" key="6">
    <source>
        <dbReference type="ARBA" id="ARBA00022840"/>
    </source>
</evidence>
<comment type="similarity">
    <text evidence="2">Belongs to the class-I aminoacyl-tRNA synthetase family. Glutamate--tRNA ligase type 1 subfamily.</text>
</comment>
<dbReference type="GO" id="GO:0004818">
    <property type="term" value="F:glutamate-tRNA ligase activity"/>
    <property type="evidence" value="ECO:0007669"/>
    <property type="project" value="UniProtKB-EC"/>
</dbReference>
<reference evidence="13 14" key="1">
    <citation type="journal article" date="2013" name="Fungal Biol.">
        <title>Analysis of microsatellite markers in the genome of the plant pathogen Ceratocystis fimbriata.</title>
        <authorList>
            <person name="Simpson M.C."/>
            <person name="Wilken P.M."/>
            <person name="Coetzee M.P."/>
            <person name="Wingfield M.J."/>
            <person name="Wingfield B.D."/>
        </authorList>
    </citation>
    <scope>NUCLEOTIDE SEQUENCE [LARGE SCALE GENOMIC DNA]</scope>
    <source>
        <strain evidence="13 14">CBS 114723</strain>
    </source>
</reference>
<evidence type="ECO:0000259" key="12">
    <source>
        <dbReference type="Pfam" id="PF00749"/>
    </source>
</evidence>
<dbReference type="InterPro" id="IPR014729">
    <property type="entry name" value="Rossmann-like_a/b/a_fold"/>
</dbReference>
<dbReference type="AlphaFoldDB" id="A0A2C5X0R1"/>
<dbReference type="PANTHER" id="PTHR43311">
    <property type="entry name" value="GLUTAMATE--TRNA LIGASE"/>
    <property type="match status" value="1"/>
</dbReference>
<dbReference type="InterPro" id="IPR000924">
    <property type="entry name" value="Glu/Gln-tRNA-synth"/>
</dbReference>
<evidence type="ECO:0000256" key="10">
    <source>
        <dbReference type="ARBA" id="ARBA00072917"/>
    </source>
</evidence>
<dbReference type="NCBIfam" id="TIGR00464">
    <property type="entry name" value="gltX_bact"/>
    <property type="match status" value="1"/>
</dbReference>
<evidence type="ECO:0000313" key="14">
    <source>
        <dbReference type="Proteomes" id="UP000222788"/>
    </source>
</evidence>
<dbReference type="EMBL" id="APWK03000078">
    <property type="protein sequence ID" value="PHH52025.1"/>
    <property type="molecule type" value="Genomic_DNA"/>
</dbReference>